<dbReference type="Pfam" id="PF03907">
    <property type="entry name" value="Spo7"/>
    <property type="match status" value="1"/>
</dbReference>
<organism evidence="13 14">
    <name type="scientific">Obba rivulosa</name>
    <dbReference type="NCBI Taxonomy" id="1052685"/>
    <lineage>
        <taxon>Eukaryota</taxon>
        <taxon>Fungi</taxon>
        <taxon>Dikarya</taxon>
        <taxon>Basidiomycota</taxon>
        <taxon>Agaricomycotina</taxon>
        <taxon>Agaricomycetes</taxon>
        <taxon>Polyporales</taxon>
        <taxon>Gelatoporiaceae</taxon>
        <taxon>Obba</taxon>
    </lineage>
</organism>
<evidence type="ECO:0000256" key="10">
    <source>
        <dbReference type="ARBA" id="ARBA00030458"/>
    </source>
</evidence>
<evidence type="ECO:0000256" key="12">
    <source>
        <dbReference type="SAM" id="Phobius"/>
    </source>
</evidence>
<feature type="transmembrane region" description="Helical" evidence="12">
    <location>
        <begin position="99"/>
        <end position="121"/>
    </location>
</feature>
<evidence type="ECO:0000256" key="3">
    <source>
        <dbReference type="ARBA" id="ARBA00010998"/>
    </source>
</evidence>
<dbReference type="GO" id="GO:0071595">
    <property type="term" value="C:Nem1-Spo7 phosphatase complex"/>
    <property type="evidence" value="ECO:0007669"/>
    <property type="project" value="InterPro"/>
</dbReference>
<dbReference type="EMBL" id="KV722480">
    <property type="protein sequence ID" value="OCH87578.1"/>
    <property type="molecule type" value="Genomic_DNA"/>
</dbReference>
<keyword evidence="9" id="KW-0539">Nucleus</keyword>
<keyword evidence="8 12" id="KW-0472">Membrane</keyword>
<dbReference type="InterPro" id="IPR005605">
    <property type="entry name" value="Spo7"/>
</dbReference>
<gene>
    <name evidence="13" type="ORF">OBBRIDRAFT_781390</name>
</gene>
<dbReference type="PANTHER" id="PTHR20996">
    <property type="entry name" value="NUCLEAR ENVELOPE PHOSPHATASE-REGULATORY SUBUNIT 1"/>
    <property type="match status" value="1"/>
</dbReference>
<feature type="compositionally biased region" description="Basic and acidic residues" evidence="11">
    <location>
        <begin position="287"/>
        <end position="299"/>
    </location>
</feature>
<comment type="subcellular location">
    <subcellularLocation>
        <location evidence="2">Cytoplasm</location>
    </subcellularLocation>
    <subcellularLocation>
        <location evidence="1">Nucleus membrane</location>
        <topology evidence="1">Multi-pass membrane protein</topology>
    </subcellularLocation>
</comment>
<evidence type="ECO:0000256" key="4">
    <source>
        <dbReference type="ARBA" id="ARBA00022490"/>
    </source>
</evidence>
<protein>
    <recommendedName>
        <fullName evidence="10">Transmembrane protein 188</fullName>
    </recommendedName>
</protein>
<keyword evidence="14" id="KW-1185">Reference proteome</keyword>
<accession>A0A8E2ANQ7</accession>
<feature type="compositionally biased region" description="Low complexity" evidence="11">
    <location>
        <begin position="176"/>
        <end position="195"/>
    </location>
</feature>
<keyword evidence="6 12" id="KW-1133">Transmembrane helix</keyword>
<dbReference type="InterPro" id="IPR019168">
    <property type="entry name" value="NEP1-R1"/>
</dbReference>
<dbReference type="GO" id="GO:0019888">
    <property type="term" value="F:protein phosphatase regulator activity"/>
    <property type="evidence" value="ECO:0007669"/>
    <property type="project" value="InterPro"/>
</dbReference>
<evidence type="ECO:0000313" key="14">
    <source>
        <dbReference type="Proteomes" id="UP000250043"/>
    </source>
</evidence>
<keyword evidence="5 12" id="KW-0812">Transmembrane</keyword>
<dbReference type="AlphaFoldDB" id="A0A8E2ANQ7"/>
<dbReference type="GO" id="GO:0031965">
    <property type="term" value="C:nuclear membrane"/>
    <property type="evidence" value="ECO:0007669"/>
    <property type="project" value="UniProtKB-SubCell"/>
</dbReference>
<dbReference type="Proteomes" id="UP000250043">
    <property type="component" value="Unassembled WGS sequence"/>
</dbReference>
<dbReference type="GO" id="GO:0005737">
    <property type="term" value="C:cytoplasm"/>
    <property type="evidence" value="ECO:0007669"/>
    <property type="project" value="UniProtKB-SubCell"/>
</dbReference>
<dbReference type="OrthoDB" id="5599171at2759"/>
<dbReference type="GO" id="GO:0006629">
    <property type="term" value="P:lipid metabolic process"/>
    <property type="evidence" value="ECO:0007669"/>
    <property type="project" value="UniProtKB-KW"/>
</dbReference>
<keyword evidence="4" id="KW-0963">Cytoplasm</keyword>
<evidence type="ECO:0000256" key="5">
    <source>
        <dbReference type="ARBA" id="ARBA00022692"/>
    </source>
</evidence>
<evidence type="ECO:0000313" key="13">
    <source>
        <dbReference type="EMBL" id="OCH87578.1"/>
    </source>
</evidence>
<evidence type="ECO:0000256" key="1">
    <source>
        <dbReference type="ARBA" id="ARBA00004232"/>
    </source>
</evidence>
<evidence type="ECO:0000256" key="2">
    <source>
        <dbReference type="ARBA" id="ARBA00004496"/>
    </source>
</evidence>
<comment type="similarity">
    <text evidence="3">Belongs to the CNEP1R1 family.</text>
</comment>
<feature type="compositionally biased region" description="Low complexity" evidence="11">
    <location>
        <begin position="264"/>
        <end position="284"/>
    </location>
</feature>
<feature type="transmembrane region" description="Helical" evidence="12">
    <location>
        <begin position="49"/>
        <end position="67"/>
    </location>
</feature>
<keyword evidence="7" id="KW-0443">Lipid metabolism</keyword>
<sequence length="299" mass="33951">MPSRSSSKLQPGSFCPPNDAYTHRDLLLFEERLKSNAASLKRRKRRYQLFLVQLLLAIVFLLSEVLLQTDFLSIPYRLALKTALPHIYTDDTDVRLHPYIPSALLFVSVTTFVLFFATGTYSEKIGYANRYVPHANRALRSFNMYLNVRQPPLRSKLPFKTLAMLFARPDTDVQPPHRASSPSRDSARRSSSVPISPIPPASNPRGELIFSSRVDRGFRESYERYRSAFERRREMRDRATYANTWIGWFLLKLPRMKKPTSALPSTGSTAGPGGSISRPSSGASHVSKSERTSPRRTDP</sequence>
<evidence type="ECO:0000256" key="7">
    <source>
        <dbReference type="ARBA" id="ARBA00023098"/>
    </source>
</evidence>
<evidence type="ECO:0000256" key="8">
    <source>
        <dbReference type="ARBA" id="ARBA00023136"/>
    </source>
</evidence>
<evidence type="ECO:0000256" key="11">
    <source>
        <dbReference type="SAM" id="MobiDB-lite"/>
    </source>
</evidence>
<dbReference type="PANTHER" id="PTHR20996:SF1">
    <property type="entry name" value="NUCLEAR ENVELOPE PHOSPHATASE-REGULATORY SUBUNIT 1"/>
    <property type="match status" value="1"/>
</dbReference>
<evidence type="ECO:0000256" key="6">
    <source>
        <dbReference type="ARBA" id="ARBA00022989"/>
    </source>
</evidence>
<feature type="region of interest" description="Disordered" evidence="11">
    <location>
        <begin position="259"/>
        <end position="299"/>
    </location>
</feature>
<proteinExistence type="inferred from homology"/>
<reference evidence="13 14" key="1">
    <citation type="submission" date="2016-07" db="EMBL/GenBank/DDBJ databases">
        <title>Draft genome of the white-rot fungus Obba rivulosa 3A-2.</title>
        <authorList>
            <consortium name="DOE Joint Genome Institute"/>
            <person name="Miettinen O."/>
            <person name="Riley R."/>
            <person name="Acob R."/>
            <person name="Barry K."/>
            <person name="Cullen D."/>
            <person name="De Vries R."/>
            <person name="Hainaut M."/>
            <person name="Hatakka A."/>
            <person name="Henrissat B."/>
            <person name="Hilden K."/>
            <person name="Kuo R."/>
            <person name="Labutti K."/>
            <person name="Lipzen A."/>
            <person name="Makela M.R."/>
            <person name="Sandor L."/>
            <person name="Spatafora J.W."/>
            <person name="Grigoriev I.V."/>
            <person name="Hibbett D.S."/>
        </authorList>
    </citation>
    <scope>NUCLEOTIDE SEQUENCE [LARGE SCALE GENOMIC DNA]</scope>
    <source>
        <strain evidence="13 14">3A-2</strain>
    </source>
</reference>
<name>A0A8E2ANQ7_9APHY</name>
<feature type="region of interest" description="Disordered" evidence="11">
    <location>
        <begin position="171"/>
        <end position="207"/>
    </location>
</feature>
<evidence type="ECO:0000256" key="9">
    <source>
        <dbReference type="ARBA" id="ARBA00023242"/>
    </source>
</evidence>